<name>A0ABS9UG73_9BACL</name>
<proteinExistence type="predicted"/>
<dbReference type="InterPro" id="IPR021247">
    <property type="entry name" value="DUF2785"/>
</dbReference>
<protein>
    <submittedName>
        <fullName evidence="1">DUF2785 domain-containing protein</fullName>
    </submittedName>
</protein>
<sequence length="273" mass="32033">MNESIKFLTQIHEKKFTHLQPEQLNTLLVFMLEQIGHTDSYIRDTLIYSGFCELILNNHLSDSQLILIAKTCCDDEYLYFNINVPQSDAVLTRSFSALAIQLVLYKDQNERFLTEQLAAHIITKSIDYLKFEHDYRGYIDNKGWAHSVAHGSDLLARAVSHPLFSNVATTAEVLTIVEKCLCTDYAYIDKEDERMMPVIDALLEKGLSEADLNIWLEKLSQFQHDEYLKHYRIHWNIKKFMLSLYGHFIRKQQYKGITNWIFNTYIDHPKNEE</sequence>
<gene>
    <name evidence="1" type="ORF">LZ480_15935</name>
</gene>
<dbReference type="Pfam" id="PF10978">
    <property type="entry name" value="DUF2785"/>
    <property type="match status" value="1"/>
</dbReference>
<keyword evidence="2" id="KW-1185">Reference proteome</keyword>
<dbReference type="Proteomes" id="UP001316087">
    <property type="component" value="Unassembled WGS sequence"/>
</dbReference>
<dbReference type="RefSeq" id="WP_241370538.1">
    <property type="nucleotide sequence ID" value="NZ_JAKZFC010000007.1"/>
</dbReference>
<evidence type="ECO:0000313" key="1">
    <source>
        <dbReference type="EMBL" id="MCH7323366.1"/>
    </source>
</evidence>
<reference evidence="1 2" key="1">
    <citation type="submission" date="2022-03" db="EMBL/GenBank/DDBJ databases">
        <authorList>
            <person name="Jo J.-H."/>
            <person name="Im W.-T."/>
        </authorList>
    </citation>
    <scope>NUCLEOTIDE SEQUENCE [LARGE SCALE GENOMIC DNA]</scope>
    <source>
        <strain evidence="1 2">MA9</strain>
    </source>
</reference>
<accession>A0ABS9UG73</accession>
<dbReference type="EMBL" id="JAKZFC010000007">
    <property type="protein sequence ID" value="MCH7323366.1"/>
    <property type="molecule type" value="Genomic_DNA"/>
</dbReference>
<comment type="caution">
    <text evidence="1">The sequence shown here is derived from an EMBL/GenBank/DDBJ whole genome shotgun (WGS) entry which is preliminary data.</text>
</comment>
<evidence type="ECO:0000313" key="2">
    <source>
        <dbReference type="Proteomes" id="UP001316087"/>
    </source>
</evidence>
<organism evidence="1 2">
    <name type="scientific">Solibacillus palustris</name>
    <dbReference type="NCBI Taxonomy" id="2908203"/>
    <lineage>
        <taxon>Bacteria</taxon>
        <taxon>Bacillati</taxon>
        <taxon>Bacillota</taxon>
        <taxon>Bacilli</taxon>
        <taxon>Bacillales</taxon>
        <taxon>Caryophanaceae</taxon>
        <taxon>Solibacillus</taxon>
    </lineage>
</organism>